<sequence length="300" mass="32413">MGIDKLTNPWEPIANQSRAQACEASEMTELATTDRRLRQTTNRNSADSFSEIYVNSAFAPEIRSSDSSGVFPSGPPPYTRKYRSRDDTKGINLGLSNTSTRCRRALVLHFAAPVLVHCLLTRPQHSRLCATETDSIIFLHLIPGAWPALGRSGNSTGIGEVMAHASSGKLSEVLHASRPAYNPLQGGKFSGGGLVAAGISLLALNRPFTVGSFNFKSLQVISRNEFETNRQPMEPSTGAEPKGWVGVGVPVDNYVDPPPKYEDVIKTETEIVPRTTNSPTAPTEVPPRPTSSPPPYTISV</sequence>
<gene>
    <name evidence="2" type="ORF">NQ318_008325</name>
</gene>
<name>A0AAV8XV85_9CUCU</name>
<feature type="compositionally biased region" description="Pro residues" evidence="1">
    <location>
        <begin position="284"/>
        <end position="300"/>
    </location>
</feature>
<organism evidence="2 3">
    <name type="scientific">Aromia moschata</name>
    <dbReference type="NCBI Taxonomy" id="1265417"/>
    <lineage>
        <taxon>Eukaryota</taxon>
        <taxon>Metazoa</taxon>
        <taxon>Ecdysozoa</taxon>
        <taxon>Arthropoda</taxon>
        <taxon>Hexapoda</taxon>
        <taxon>Insecta</taxon>
        <taxon>Pterygota</taxon>
        <taxon>Neoptera</taxon>
        <taxon>Endopterygota</taxon>
        <taxon>Coleoptera</taxon>
        <taxon>Polyphaga</taxon>
        <taxon>Cucujiformia</taxon>
        <taxon>Chrysomeloidea</taxon>
        <taxon>Cerambycidae</taxon>
        <taxon>Cerambycinae</taxon>
        <taxon>Callichromatini</taxon>
        <taxon>Aromia</taxon>
    </lineage>
</organism>
<comment type="caution">
    <text evidence="2">The sequence shown here is derived from an EMBL/GenBank/DDBJ whole genome shotgun (WGS) entry which is preliminary data.</text>
</comment>
<evidence type="ECO:0000256" key="1">
    <source>
        <dbReference type="SAM" id="MobiDB-lite"/>
    </source>
</evidence>
<evidence type="ECO:0000313" key="3">
    <source>
        <dbReference type="Proteomes" id="UP001162162"/>
    </source>
</evidence>
<accession>A0AAV8XV85</accession>
<protein>
    <submittedName>
        <fullName evidence="2">Uncharacterized protein</fullName>
    </submittedName>
</protein>
<feature type="region of interest" description="Disordered" evidence="1">
    <location>
        <begin position="267"/>
        <end position="300"/>
    </location>
</feature>
<keyword evidence="3" id="KW-1185">Reference proteome</keyword>
<reference evidence="2" key="1">
    <citation type="journal article" date="2023" name="Insect Mol. Biol.">
        <title>Genome sequencing provides insights into the evolution of gene families encoding plant cell wall-degrading enzymes in longhorned beetles.</title>
        <authorList>
            <person name="Shin N.R."/>
            <person name="Okamura Y."/>
            <person name="Kirsch R."/>
            <person name="Pauchet Y."/>
        </authorList>
    </citation>
    <scope>NUCLEOTIDE SEQUENCE</scope>
    <source>
        <strain evidence="2">AMC_N1</strain>
    </source>
</reference>
<evidence type="ECO:0000313" key="2">
    <source>
        <dbReference type="EMBL" id="KAJ8943007.1"/>
    </source>
</evidence>
<dbReference type="EMBL" id="JAPWTK010000305">
    <property type="protein sequence ID" value="KAJ8943007.1"/>
    <property type="molecule type" value="Genomic_DNA"/>
</dbReference>
<feature type="region of interest" description="Disordered" evidence="1">
    <location>
        <begin position="63"/>
        <end position="90"/>
    </location>
</feature>
<proteinExistence type="predicted"/>
<dbReference type="AlphaFoldDB" id="A0AAV8XV85"/>
<dbReference type="Proteomes" id="UP001162162">
    <property type="component" value="Unassembled WGS sequence"/>
</dbReference>